<dbReference type="Proteomes" id="UP000824469">
    <property type="component" value="Unassembled WGS sequence"/>
</dbReference>
<organism evidence="2 3">
    <name type="scientific">Taxus chinensis</name>
    <name type="common">Chinese yew</name>
    <name type="synonym">Taxus wallichiana var. chinensis</name>
    <dbReference type="NCBI Taxonomy" id="29808"/>
    <lineage>
        <taxon>Eukaryota</taxon>
        <taxon>Viridiplantae</taxon>
        <taxon>Streptophyta</taxon>
        <taxon>Embryophyta</taxon>
        <taxon>Tracheophyta</taxon>
        <taxon>Spermatophyta</taxon>
        <taxon>Pinopsida</taxon>
        <taxon>Pinidae</taxon>
        <taxon>Conifers II</taxon>
        <taxon>Cupressales</taxon>
        <taxon>Taxaceae</taxon>
        <taxon>Taxus</taxon>
    </lineage>
</organism>
<protein>
    <recommendedName>
        <fullName evidence="1">Reverse transcriptase domain-containing protein</fullName>
    </recommendedName>
</protein>
<dbReference type="PANTHER" id="PTHR33064">
    <property type="entry name" value="POL PROTEIN"/>
    <property type="match status" value="1"/>
</dbReference>
<feature type="non-terminal residue" evidence="2">
    <location>
        <position position="107"/>
    </location>
</feature>
<dbReference type="SUPFAM" id="SSF56672">
    <property type="entry name" value="DNA/RNA polymerases"/>
    <property type="match status" value="1"/>
</dbReference>
<dbReference type="AlphaFoldDB" id="A0AA38G4W1"/>
<dbReference type="InterPro" id="IPR043502">
    <property type="entry name" value="DNA/RNA_pol_sf"/>
</dbReference>
<dbReference type="InterPro" id="IPR000477">
    <property type="entry name" value="RT_dom"/>
</dbReference>
<name>A0AA38G4W1_TAXCH</name>
<dbReference type="EMBL" id="JAHRHJ020000005">
    <property type="protein sequence ID" value="KAH9315420.1"/>
    <property type="molecule type" value="Genomic_DNA"/>
</dbReference>
<accession>A0AA38G4W1</accession>
<evidence type="ECO:0000313" key="3">
    <source>
        <dbReference type="Proteomes" id="UP000824469"/>
    </source>
</evidence>
<feature type="domain" description="Reverse transcriptase" evidence="1">
    <location>
        <begin position="1"/>
        <end position="71"/>
    </location>
</feature>
<dbReference type="Pfam" id="PF00078">
    <property type="entry name" value="RVT_1"/>
    <property type="match status" value="1"/>
</dbReference>
<evidence type="ECO:0000313" key="2">
    <source>
        <dbReference type="EMBL" id="KAH9315420.1"/>
    </source>
</evidence>
<comment type="caution">
    <text evidence="2">The sequence shown here is derived from an EMBL/GenBank/DDBJ whole genome shotgun (WGS) entry which is preliminary data.</text>
</comment>
<reference evidence="2 3" key="1">
    <citation type="journal article" date="2021" name="Nat. Plants">
        <title>The Taxus genome provides insights into paclitaxel biosynthesis.</title>
        <authorList>
            <person name="Xiong X."/>
            <person name="Gou J."/>
            <person name="Liao Q."/>
            <person name="Li Y."/>
            <person name="Zhou Q."/>
            <person name="Bi G."/>
            <person name="Li C."/>
            <person name="Du R."/>
            <person name="Wang X."/>
            <person name="Sun T."/>
            <person name="Guo L."/>
            <person name="Liang H."/>
            <person name="Lu P."/>
            <person name="Wu Y."/>
            <person name="Zhang Z."/>
            <person name="Ro D.K."/>
            <person name="Shang Y."/>
            <person name="Huang S."/>
            <person name="Yan J."/>
        </authorList>
    </citation>
    <scope>NUCLEOTIDE SEQUENCE [LARGE SCALE GENOMIC DNA]</scope>
    <source>
        <strain evidence="2">Ta-2019</strain>
    </source>
</reference>
<proteinExistence type="predicted"/>
<evidence type="ECO:0000259" key="1">
    <source>
        <dbReference type="Pfam" id="PF00078"/>
    </source>
</evidence>
<keyword evidence="3" id="KW-1185">Reference proteome</keyword>
<dbReference type="InterPro" id="IPR051320">
    <property type="entry name" value="Viral_Replic_Matur_Polypro"/>
</dbReference>
<sequence>MPFGLTNLGATFQRAMDTAFGELINKVILIYLDDLTVFTRMMEEHFDALEAVFTKCQEFRISLSLKKSIFGIPQGKLPRHVVSKEGVSIDPKRVRTILELPPLVNKK</sequence>
<gene>
    <name evidence="2" type="ORF">KI387_024047</name>
</gene>
<dbReference type="InterPro" id="IPR043128">
    <property type="entry name" value="Rev_trsase/Diguanyl_cyclase"/>
</dbReference>
<dbReference type="Gene3D" id="3.30.70.270">
    <property type="match status" value="1"/>
</dbReference>
<dbReference type="PANTHER" id="PTHR33064:SF37">
    <property type="entry name" value="RIBONUCLEASE H"/>
    <property type="match status" value="1"/>
</dbReference>